<dbReference type="AlphaFoldDB" id="A0A562SPX1"/>
<keyword evidence="2" id="KW-1185">Reference proteome</keyword>
<dbReference type="OrthoDB" id="645138at2"/>
<evidence type="ECO:0000313" key="1">
    <source>
        <dbReference type="EMBL" id="TWI83248.1"/>
    </source>
</evidence>
<organism evidence="1 2">
    <name type="scientific">Lacibacter cauensis</name>
    <dbReference type="NCBI Taxonomy" id="510947"/>
    <lineage>
        <taxon>Bacteria</taxon>
        <taxon>Pseudomonadati</taxon>
        <taxon>Bacteroidota</taxon>
        <taxon>Chitinophagia</taxon>
        <taxon>Chitinophagales</taxon>
        <taxon>Chitinophagaceae</taxon>
        <taxon>Lacibacter</taxon>
    </lineage>
</organism>
<evidence type="ECO:0000313" key="2">
    <source>
        <dbReference type="Proteomes" id="UP000316167"/>
    </source>
</evidence>
<proteinExistence type="predicted"/>
<reference evidence="1 2" key="1">
    <citation type="journal article" date="2015" name="Stand. Genomic Sci.">
        <title>Genomic Encyclopedia of Bacterial and Archaeal Type Strains, Phase III: the genomes of soil and plant-associated and newly described type strains.</title>
        <authorList>
            <person name="Whitman W.B."/>
            <person name="Woyke T."/>
            <person name="Klenk H.P."/>
            <person name="Zhou Y."/>
            <person name="Lilburn T.G."/>
            <person name="Beck B.J."/>
            <person name="De Vos P."/>
            <person name="Vandamme P."/>
            <person name="Eisen J.A."/>
            <person name="Garrity G."/>
            <person name="Hugenholtz P."/>
            <person name="Kyrpides N.C."/>
        </authorList>
    </citation>
    <scope>NUCLEOTIDE SEQUENCE [LARGE SCALE GENOMIC DNA]</scope>
    <source>
        <strain evidence="1 2">CGMCC 1.7271</strain>
    </source>
</reference>
<dbReference type="EMBL" id="VLLE01000003">
    <property type="protein sequence ID" value="TWI83248.1"/>
    <property type="molecule type" value="Genomic_DNA"/>
</dbReference>
<dbReference type="Proteomes" id="UP000316167">
    <property type="component" value="Unassembled WGS sequence"/>
</dbReference>
<comment type="caution">
    <text evidence="1">The sequence shown here is derived from an EMBL/GenBank/DDBJ whole genome shotgun (WGS) entry which is preliminary data.</text>
</comment>
<accession>A0A562SPX1</accession>
<name>A0A562SPX1_9BACT</name>
<dbReference type="RefSeq" id="WP_144885323.1">
    <property type="nucleotide sequence ID" value="NZ_VLLE01000003.1"/>
</dbReference>
<sequence length="251" mass="26990">MAQQKGILPLKGTIGNINFYKTKDGYLAREKTSVNKDRIANDPAFARTRENGAEFGRAGAAGKVLRTALRSLLLNTADSRMLSRLTREMMKVIQADAVNERGLRNVIDGEATLLEGFDFNAGSKLSTSLFAPYTTNIDRVSGALSISIPSFVPVNMVAAPSGATHFKIVTAGVEIDFENKTYVVDFGNSNSLPINSTATAVLNLSHQVTANSTKPLFLAMGIEFYQEVNGNQYSLKNGAFNALSLVKVSGS</sequence>
<protein>
    <submittedName>
        <fullName evidence="1">Uncharacterized protein</fullName>
    </submittedName>
</protein>
<gene>
    <name evidence="1" type="ORF">IQ13_1356</name>
</gene>